<proteinExistence type="predicted"/>
<feature type="domain" description="Ig-like" evidence="1">
    <location>
        <begin position="708"/>
        <end position="780"/>
    </location>
</feature>
<dbReference type="Pfam" id="PF08757">
    <property type="entry name" value="CotH"/>
    <property type="match status" value="1"/>
</dbReference>
<evidence type="ECO:0000259" key="1">
    <source>
        <dbReference type="Pfam" id="PF19081"/>
    </source>
</evidence>
<feature type="domain" description="Ig-like" evidence="1">
    <location>
        <begin position="863"/>
        <end position="940"/>
    </location>
</feature>
<dbReference type="Pfam" id="PF19081">
    <property type="entry name" value="Ig_7"/>
    <property type="match status" value="6"/>
</dbReference>
<gene>
    <name evidence="2" type="ORF">FHS57_002304</name>
</gene>
<feature type="domain" description="Ig-like" evidence="1">
    <location>
        <begin position="550"/>
        <end position="624"/>
    </location>
</feature>
<evidence type="ECO:0000313" key="2">
    <source>
        <dbReference type="EMBL" id="MBB3838299.1"/>
    </source>
</evidence>
<dbReference type="AlphaFoldDB" id="A0A7W5ZK48"/>
<protein>
    <recommendedName>
        <fullName evidence="1">Ig-like domain-containing protein</fullName>
    </recommendedName>
</protein>
<dbReference type="InterPro" id="IPR014867">
    <property type="entry name" value="Spore_coat_CotH_CotH2/3/7"/>
</dbReference>
<feature type="domain" description="Ig-like" evidence="1">
    <location>
        <begin position="471"/>
        <end position="544"/>
    </location>
</feature>
<organism evidence="2 3">
    <name type="scientific">Runella defluvii</name>
    <dbReference type="NCBI Taxonomy" id="370973"/>
    <lineage>
        <taxon>Bacteria</taxon>
        <taxon>Pseudomonadati</taxon>
        <taxon>Bacteroidota</taxon>
        <taxon>Cytophagia</taxon>
        <taxon>Cytophagales</taxon>
        <taxon>Spirosomataceae</taxon>
        <taxon>Runella</taxon>
    </lineage>
</organism>
<dbReference type="Proteomes" id="UP000541352">
    <property type="component" value="Unassembled WGS sequence"/>
</dbReference>
<feature type="domain" description="Ig-like" evidence="1">
    <location>
        <begin position="784"/>
        <end position="859"/>
    </location>
</feature>
<dbReference type="InterPro" id="IPR044023">
    <property type="entry name" value="Ig_7"/>
</dbReference>
<comment type="caution">
    <text evidence="2">The sequence shown here is derived from an EMBL/GenBank/DDBJ whole genome shotgun (WGS) entry which is preliminary data.</text>
</comment>
<accession>A0A7W5ZK48</accession>
<dbReference type="RefSeq" id="WP_183973607.1">
    <property type="nucleotide sequence ID" value="NZ_JACIBY010000004.1"/>
</dbReference>
<sequence>MPKFYTFGILFLIIGSFSNIFGQTFTSSNLPIIVVSTEGQTIADNPKVNVKMGIIDNGPGNRNYYRNPANNNQPDPFNNFNGTVGIEHRGSSSQFFPKKPYGFETRTETGDDLKVSLLGMPKESDWILNASYTDKTLMRDVLTYHLSNQMGMYATRTKFVELVIDGDYKGVYILMEKIKRDANRVNIASLKPADNSGDALTGGYILKVDKNTGSADAYWKSPYPANNLMEINIMLEYPKKDDITTAQFEYIKNHFTNFEHTLNGPNFKDPTNGYAKYIDVNTFVDYFLLTELTYNIDAYRLSVFFYKDRDSRDSKIKMGPAWDYDHSYGNANYCKGWETNHWAYDFVREFCPQDDKQTPTWWARLLQDREFCLKVRERWQQLRQNQWTNSNISSFVNQNVALLGESQVRNFQRWPLLGEWIWPNYYWGNTYQEEIDWFKNWTEQRLSWLDANIPRVGALANEPADCASVTKPTVSSPVNYCIGQTASALSAGGVSLKWYTQATGGTGNTSAPTPATSSAGTTSYYVTQTINNCESTRAQIDVIVASQATAPTATTSIEYCQGQTASALTANGSNLKWYTAPFGGTGVTNAPTPSTSAATLTSYFVSQTVNGCESSRTQINVNVKNRPDIPHTVASLNYCQGQTALQLSASGTALLWYTVATGGTGSSGAPIPSTSTVGTNSYFVSQTLNGCESNRAEIKVNVGTKTTAPSASNVEYCQGQTASPLTAVGNDLLWYTSSTGGESSTTAPTPSTASPNILSYFVSQTISGCESNRTQVMVTIRSKPSLPEVVNPPSYCQGDATNPLSATGSNLKWYDIAVGGTASSTAPSPSSATARTVAYYVSQTVNSCESSRAMIPVTIKAKPAPPTVSGSVSYTQGQAPSSLSATGSSLKWYSSSTGGTGNLTAPTPSTTSIGSTSYYVTQTVNGCESDRSLITVLVSPPSQVTACIETKVLLEGAMNGTTMHTKLNQLGLLPGQTPKDALATKTAAGQPYKNAPWNYPGSEGSEIYSPDVVDWVLVSLRTSPEEASSTIFKTSGLLFKDGTVQTTGACPVVNPTQTLFVAIEHRNHIGAVSHDAVAVVNNTISYDFTKRQSYVPAGLPASGQLQVGSVFCLFAADSYKTSFAEVNANDASIWLNENGKFGLYKLSDFNLDGEINANDNSIWRRNNGKFSGVKF</sequence>
<dbReference type="PANTHER" id="PTHR40050">
    <property type="entry name" value="INNER SPORE COAT PROTEIN H"/>
    <property type="match status" value="1"/>
</dbReference>
<keyword evidence="3" id="KW-1185">Reference proteome</keyword>
<dbReference type="PANTHER" id="PTHR40050:SF1">
    <property type="entry name" value="INNER SPORE COAT PROTEIN H"/>
    <property type="match status" value="1"/>
</dbReference>
<dbReference type="EMBL" id="JACIBY010000004">
    <property type="protein sequence ID" value="MBB3838299.1"/>
    <property type="molecule type" value="Genomic_DNA"/>
</dbReference>
<name>A0A7W5ZK48_9BACT</name>
<reference evidence="2 3" key="1">
    <citation type="submission" date="2020-08" db="EMBL/GenBank/DDBJ databases">
        <title>Genomic Encyclopedia of Type Strains, Phase IV (KMG-IV): sequencing the most valuable type-strain genomes for metagenomic binning, comparative biology and taxonomic classification.</title>
        <authorList>
            <person name="Goeker M."/>
        </authorList>
    </citation>
    <scope>NUCLEOTIDE SEQUENCE [LARGE SCALE GENOMIC DNA]</scope>
    <source>
        <strain evidence="2 3">DSM 17976</strain>
    </source>
</reference>
<evidence type="ECO:0000313" key="3">
    <source>
        <dbReference type="Proteomes" id="UP000541352"/>
    </source>
</evidence>
<feature type="domain" description="Ig-like" evidence="1">
    <location>
        <begin position="627"/>
        <end position="702"/>
    </location>
</feature>